<evidence type="ECO:0000256" key="4">
    <source>
        <dbReference type="ARBA" id="ARBA00022692"/>
    </source>
</evidence>
<feature type="transmembrane region" description="Helical" evidence="8">
    <location>
        <begin position="28"/>
        <end position="44"/>
    </location>
</feature>
<comment type="subcellular location">
    <subcellularLocation>
        <location evidence="1">Endomembrane system</location>
        <topology evidence="1">Multi-pass membrane protein</topology>
    </subcellularLocation>
</comment>
<keyword evidence="7 8" id="KW-0472">Membrane</keyword>
<accession>A0ABR7S3T3</accession>
<evidence type="ECO:0000313" key="9">
    <source>
        <dbReference type="EMBL" id="MBC9251475.1"/>
    </source>
</evidence>
<name>A0ABR7S3T3_AQUAC</name>
<evidence type="ECO:0000313" key="10">
    <source>
        <dbReference type="Proteomes" id="UP000744555"/>
    </source>
</evidence>
<proteinExistence type="predicted"/>
<feature type="transmembrane region" description="Helical" evidence="8">
    <location>
        <begin position="157"/>
        <end position="179"/>
    </location>
</feature>
<dbReference type="InterPro" id="IPR003667">
    <property type="entry name" value="NqrDE/RnfAE"/>
</dbReference>
<protein>
    <recommendedName>
        <fullName evidence="11">Electron transporter RnfE</fullName>
    </recommendedName>
</protein>
<organism evidence="9 10">
    <name type="scientific">Aquipseudomonas alcaligenes</name>
    <name type="common">Pseudomonas alcaligenes</name>
    <dbReference type="NCBI Taxonomy" id="43263"/>
    <lineage>
        <taxon>Bacteria</taxon>
        <taxon>Pseudomonadati</taxon>
        <taxon>Pseudomonadota</taxon>
        <taxon>Gammaproteobacteria</taxon>
        <taxon>Pseudomonadales</taxon>
        <taxon>Pseudomonadaceae</taxon>
        <taxon>Aquipseudomonas</taxon>
    </lineage>
</organism>
<keyword evidence="6 8" id="KW-1133">Transmembrane helix</keyword>
<gene>
    <name evidence="9" type="ORF">A9179_14480</name>
</gene>
<sequence length="189" mass="19320">MSRQRDSLALLSLAALLGSTDLLVKAVSIGLLGLLLMLLAGLLLQPLRRGLQGQALGLAGLLLGGLLASCAALALQLLSAELFAALALFLPLLALPCLALGDEQGALCGLRPGLRFAALAVLLGLLREGLGQASLLAHADWLFGPAASSWTLTLAPAGLPLLGQAPGALILLGLLLAAARYLEDHHERP</sequence>
<dbReference type="Proteomes" id="UP000744555">
    <property type="component" value="Unassembled WGS sequence"/>
</dbReference>
<reference evidence="9 10" key="1">
    <citation type="submission" date="2016-06" db="EMBL/GenBank/DDBJ databases">
        <authorList>
            <person name="Ramos C."/>
            <person name="Pintado A."/>
            <person name="Crespo-Gomez J.I."/>
        </authorList>
    </citation>
    <scope>NUCLEOTIDE SEQUENCE [LARGE SCALE GENOMIC DNA]</scope>
    <source>
        <strain evidence="9 10">AVO110</strain>
    </source>
</reference>
<evidence type="ECO:0000256" key="3">
    <source>
        <dbReference type="ARBA" id="ARBA00022519"/>
    </source>
</evidence>
<dbReference type="Pfam" id="PF02508">
    <property type="entry name" value="Rnf-Nqr"/>
    <property type="match status" value="1"/>
</dbReference>
<dbReference type="RefSeq" id="WP_187806971.1">
    <property type="nucleotide sequence ID" value="NZ_LZEU01000001.1"/>
</dbReference>
<evidence type="ECO:0000256" key="6">
    <source>
        <dbReference type="ARBA" id="ARBA00022989"/>
    </source>
</evidence>
<evidence type="ECO:0000256" key="5">
    <source>
        <dbReference type="ARBA" id="ARBA00022967"/>
    </source>
</evidence>
<dbReference type="EMBL" id="LZEU01000001">
    <property type="protein sequence ID" value="MBC9251475.1"/>
    <property type="molecule type" value="Genomic_DNA"/>
</dbReference>
<keyword evidence="2" id="KW-0813">Transport</keyword>
<feature type="transmembrane region" description="Helical" evidence="8">
    <location>
        <begin position="56"/>
        <end position="76"/>
    </location>
</feature>
<keyword evidence="4 8" id="KW-0812">Transmembrane</keyword>
<evidence type="ECO:0000256" key="2">
    <source>
        <dbReference type="ARBA" id="ARBA00022448"/>
    </source>
</evidence>
<keyword evidence="3" id="KW-1003">Cell membrane</keyword>
<evidence type="ECO:0000256" key="1">
    <source>
        <dbReference type="ARBA" id="ARBA00004127"/>
    </source>
</evidence>
<evidence type="ECO:0000256" key="7">
    <source>
        <dbReference type="ARBA" id="ARBA00023136"/>
    </source>
</evidence>
<keyword evidence="5" id="KW-1278">Translocase</keyword>
<comment type="caution">
    <text evidence="9">The sequence shown here is derived from an EMBL/GenBank/DDBJ whole genome shotgun (WGS) entry which is preliminary data.</text>
</comment>
<keyword evidence="10" id="KW-1185">Reference proteome</keyword>
<feature type="transmembrane region" description="Helical" evidence="8">
    <location>
        <begin position="82"/>
        <end position="101"/>
    </location>
</feature>
<evidence type="ECO:0000256" key="8">
    <source>
        <dbReference type="SAM" id="Phobius"/>
    </source>
</evidence>
<keyword evidence="3" id="KW-0997">Cell inner membrane</keyword>
<evidence type="ECO:0008006" key="11">
    <source>
        <dbReference type="Google" id="ProtNLM"/>
    </source>
</evidence>
<feature type="transmembrane region" description="Helical" evidence="8">
    <location>
        <begin position="113"/>
        <end position="137"/>
    </location>
</feature>